<organism evidence="1 2">
    <name type="scientific">Westerdykella ornata</name>
    <dbReference type="NCBI Taxonomy" id="318751"/>
    <lineage>
        <taxon>Eukaryota</taxon>
        <taxon>Fungi</taxon>
        <taxon>Dikarya</taxon>
        <taxon>Ascomycota</taxon>
        <taxon>Pezizomycotina</taxon>
        <taxon>Dothideomycetes</taxon>
        <taxon>Pleosporomycetidae</taxon>
        <taxon>Pleosporales</taxon>
        <taxon>Sporormiaceae</taxon>
        <taxon>Westerdykella</taxon>
    </lineage>
</organism>
<dbReference type="OrthoDB" id="3598281at2759"/>
<keyword evidence="2" id="KW-1185">Reference proteome</keyword>
<dbReference type="InterPro" id="IPR027417">
    <property type="entry name" value="P-loop_NTPase"/>
</dbReference>
<dbReference type="GeneID" id="54555368"/>
<dbReference type="EMBL" id="ML986489">
    <property type="protein sequence ID" value="KAF2277958.1"/>
    <property type="molecule type" value="Genomic_DNA"/>
</dbReference>
<dbReference type="PANTHER" id="PTHR36681:SF3">
    <property type="entry name" value="NUCLEAR GTPASE, GERMINAL CENTER-ASSOCIATED, TANDEM DUPLICATE 3"/>
    <property type="match status" value="1"/>
</dbReference>
<name>A0A6A6JPX0_WESOR</name>
<dbReference type="Proteomes" id="UP000800097">
    <property type="component" value="Unassembled WGS sequence"/>
</dbReference>
<dbReference type="AlphaFoldDB" id="A0A6A6JPX0"/>
<gene>
    <name evidence="1" type="ORF">EI97DRAFT_488099</name>
</gene>
<proteinExistence type="predicted"/>
<protein>
    <submittedName>
        <fullName evidence="1">Uncharacterized protein</fullName>
    </submittedName>
</protein>
<dbReference type="RefSeq" id="XP_033655497.1">
    <property type="nucleotide sequence ID" value="XM_033802193.1"/>
</dbReference>
<accession>A0A6A6JPX0</accession>
<dbReference type="SUPFAM" id="SSF52540">
    <property type="entry name" value="P-loop containing nucleoside triphosphate hydrolases"/>
    <property type="match status" value="1"/>
</dbReference>
<sequence>MSASDVFDSESFAVYLKENRSAPRYDSSKEVRIPHPYWLVRVHDIDDGQKKMQAVLCSSFDEIPEEDEELKHIRDEVEALRQIKRRDPIRIALVGPQGAGKSLLINATFERDGLSLTGADGQACISTILRYKLDGRDSSSAMKKYTAEVAFLKAGELDNMLAGYARAFFHVHHPDEELDEDETSNSGLQAQDHFDRRAADTAEELFYTIFEGKENFQQVWNVDNYRTGEFLTFCQLRCAAALKSLQVDMVETRRVAIFAGNSPQELLQEVKPFMTKVEGQLSLWPLVSCVTIQFSDPLLEQNIEIWDLPGWGDTNTARARFADEVKDMVDVEIIVADTIRISSDDMVISSVRAAITNHGIDNVKLVATKIDWNEAEENGDTLQSDVFSKYKTYLERKRKQRKIAERASHVSKELALKLNGRNPGEVLQTFHVSAADYMTWLKSDKLMFMDQPALSPVETGIPSLRQYLFSLPADRNLQDYTAHLFHEVPNIVSKIKRVVNSSERNTGYRDIANDFGRLRAVLVPQLLDYIKEEFQKQTAKSMVKMHAESRHYINKVDKVIGSWLILKGPTLNRILKSSGTIPPGVSKAKGLEKGCNWNEDLAPLQSSGDLLIKAIEFVHQKLREKMEKPTCGVSTTEEAKRQYKPYELSIRVKALSCVKEIKTKLEYIRRRATMEDGRQTNFMSSVTEPLFDQVFKAFPQITGWTTRNRPKYAEPRIGFQRKKIHALFLDPKKHFVDRVLKGFEHYVNTLISDILSRYIERIDKDLEEYSKMLSELAPVEYEITPIGSEIRHRLGELLPQLEDMVGKLQQMLPESVRNEYTANSNATAVREPDIKSVFDESGKRKATIASMPNIKQDLDTKKPRTKLFHRRNFVRS</sequence>
<dbReference type="Gene3D" id="3.40.50.300">
    <property type="entry name" value="P-loop containing nucleotide triphosphate hydrolases"/>
    <property type="match status" value="1"/>
</dbReference>
<evidence type="ECO:0000313" key="1">
    <source>
        <dbReference type="EMBL" id="KAF2277958.1"/>
    </source>
</evidence>
<dbReference type="PANTHER" id="PTHR36681">
    <property type="entry name" value="NUCLEAR GTPASE, GERMINAL CENTER-ASSOCIATED, TANDEM DUPLICATE 3"/>
    <property type="match status" value="1"/>
</dbReference>
<evidence type="ECO:0000313" key="2">
    <source>
        <dbReference type="Proteomes" id="UP000800097"/>
    </source>
</evidence>
<reference evidence="1" key="1">
    <citation type="journal article" date="2020" name="Stud. Mycol.">
        <title>101 Dothideomycetes genomes: a test case for predicting lifestyles and emergence of pathogens.</title>
        <authorList>
            <person name="Haridas S."/>
            <person name="Albert R."/>
            <person name="Binder M."/>
            <person name="Bloem J."/>
            <person name="Labutti K."/>
            <person name="Salamov A."/>
            <person name="Andreopoulos B."/>
            <person name="Baker S."/>
            <person name="Barry K."/>
            <person name="Bills G."/>
            <person name="Bluhm B."/>
            <person name="Cannon C."/>
            <person name="Castanera R."/>
            <person name="Culley D."/>
            <person name="Daum C."/>
            <person name="Ezra D."/>
            <person name="Gonzalez J."/>
            <person name="Henrissat B."/>
            <person name="Kuo A."/>
            <person name="Liang C."/>
            <person name="Lipzen A."/>
            <person name="Lutzoni F."/>
            <person name="Magnuson J."/>
            <person name="Mondo S."/>
            <person name="Nolan M."/>
            <person name="Ohm R."/>
            <person name="Pangilinan J."/>
            <person name="Park H.-J."/>
            <person name="Ramirez L."/>
            <person name="Alfaro M."/>
            <person name="Sun H."/>
            <person name="Tritt A."/>
            <person name="Yoshinaga Y."/>
            <person name="Zwiers L.-H."/>
            <person name="Turgeon B."/>
            <person name="Goodwin S."/>
            <person name="Spatafora J."/>
            <person name="Crous P."/>
            <person name="Grigoriev I."/>
        </authorList>
    </citation>
    <scope>NUCLEOTIDE SEQUENCE</scope>
    <source>
        <strain evidence="1">CBS 379.55</strain>
    </source>
</reference>